<protein>
    <submittedName>
        <fullName evidence="4">NADP-dependent oxidoreductase</fullName>
    </submittedName>
</protein>
<evidence type="ECO:0000313" key="5">
    <source>
        <dbReference type="Proteomes" id="UP000324285"/>
    </source>
</evidence>
<dbReference type="SUPFAM" id="SSF50129">
    <property type="entry name" value="GroES-like"/>
    <property type="match status" value="1"/>
</dbReference>
<dbReference type="GO" id="GO:0016628">
    <property type="term" value="F:oxidoreductase activity, acting on the CH-CH group of donors, NAD or NADP as acceptor"/>
    <property type="evidence" value="ECO:0007669"/>
    <property type="project" value="InterPro"/>
</dbReference>
<evidence type="ECO:0000256" key="1">
    <source>
        <dbReference type="ARBA" id="ARBA00023002"/>
    </source>
</evidence>
<dbReference type="InterPro" id="IPR011032">
    <property type="entry name" value="GroES-like_sf"/>
</dbReference>
<accession>A0A5C1NEY8</accession>
<name>A0A5C1NEY8_9GAMM</name>
<evidence type="ECO:0000259" key="3">
    <source>
        <dbReference type="SMART" id="SM00829"/>
    </source>
</evidence>
<dbReference type="Proteomes" id="UP000324285">
    <property type="component" value="Chromosome"/>
</dbReference>
<feature type="domain" description="Enoyl reductase (ER)" evidence="3">
    <location>
        <begin position="17"/>
        <end position="337"/>
    </location>
</feature>
<dbReference type="InterPro" id="IPR020843">
    <property type="entry name" value="ER"/>
</dbReference>
<dbReference type="KEGG" id="hbh:E4T21_05105"/>
<dbReference type="Gene3D" id="3.40.50.720">
    <property type="entry name" value="NAD(P)-binding Rossmann-like Domain"/>
    <property type="match status" value="1"/>
</dbReference>
<dbReference type="Gene3D" id="3.90.180.10">
    <property type="entry name" value="Medium-chain alcohol dehydrogenases, catalytic domain"/>
    <property type="match status" value="1"/>
</dbReference>
<dbReference type="Pfam" id="PF00107">
    <property type="entry name" value="ADH_zinc_N"/>
    <property type="match status" value="1"/>
</dbReference>
<keyword evidence="5" id="KW-1185">Reference proteome</keyword>
<dbReference type="AlphaFoldDB" id="A0A5C1NEY8"/>
<dbReference type="SMART" id="SM00829">
    <property type="entry name" value="PKS_ER"/>
    <property type="match status" value="1"/>
</dbReference>
<dbReference type="OrthoDB" id="9805663at2"/>
<gene>
    <name evidence="4" type="ORF">E4T21_05105</name>
</gene>
<dbReference type="RefSeq" id="WP_149284013.1">
    <property type="nucleotide sequence ID" value="NZ_CP038437.2"/>
</dbReference>
<dbReference type="InterPro" id="IPR013149">
    <property type="entry name" value="ADH-like_C"/>
</dbReference>
<dbReference type="FunFam" id="3.40.50.720:FF:000121">
    <property type="entry name" value="Prostaglandin reductase 2"/>
    <property type="match status" value="1"/>
</dbReference>
<dbReference type="Pfam" id="PF16884">
    <property type="entry name" value="ADH_N_2"/>
    <property type="match status" value="1"/>
</dbReference>
<dbReference type="InterPro" id="IPR045010">
    <property type="entry name" value="MDR_fam"/>
</dbReference>
<dbReference type="SUPFAM" id="SSF51735">
    <property type="entry name" value="NAD(P)-binding Rossmann-fold domains"/>
    <property type="match status" value="1"/>
</dbReference>
<dbReference type="EMBL" id="CP038437">
    <property type="protein sequence ID" value="QEM80998.1"/>
    <property type="molecule type" value="Genomic_DNA"/>
</dbReference>
<evidence type="ECO:0000256" key="2">
    <source>
        <dbReference type="SAM" id="MobiDB-lite"/>
    </source>
</evidence>
<dbReference type="InterPro" id="IPR041694">
    <property type="entry name" value="ADH_N_2"/>
</dbReference>
<proteinExistence type="predicted"/>
<feature type="region of interest" description="Disordered" evidence="2">
    <location>
        <begin position="1"/>
        <end position="24"/>
    </location>
</feature>
<dbReference type="InterPro" id="IPR036291">
    <property type="entry name" value="NAD(P)-bd_dom_sf"/>
</dbReference>
<keyword evidence="1" id="KW-0560">Oxidoreductase</keyword>
<reference evidence="4" key="1">
    <citation type="submission" date="2021-02" db="EMBL/GenBank/DDBJ databases">
        <title>Strain Y2R2, a novel species of the genus Halomonas.</title>
        <authorList>
            <person name="Huang H."/>
        </authorList>
    </citation>
    <scope>NUCLEOTIDE SEQUENCE</scope>
    <source>
        <strain evidence="4">Y2R2</strain>
    </source>
</reference>
<sequence length="342" mass="36662">MTTPSNRRVVLNSRPNGAPKPSDFRLEQQAVPTPGEGQVLLRTIYLSLDPYMRGRMSDAPSYAPPVELGEVMVGGTVSRVEASRHPEFKVGDLVNGNSGWQEYALSDGSDLIPLDNNMPQPSLALSALGMPGFTAYHGLLNIGQPQAGETVVVASATGPVGAVVGQLAKLKGARAVGIAGGAEKCRYAVEELGFDVCLDHRAADFAEQLATATPDGIDVYYENVGGAVFEAVLPQLNVAARIPVCGLIAHYNQTELPAGPNRVPQLMMQILAKRLHMQGFIILDHYETGLAPFMRDMSQWLAQGKVKLREAFIDGLEQAPQGLIDLLEGKHFGKVVVRVGEL</sequence>
<dbReference type="CDD" id="cd05288">
    <property type="entry name" value="PGDH"/>
    <property type="match status" value="1"/>
</dbReference>
<evidence type="ECO:0000313" key="4">
    <source>
        <dbReference type="EMBL" id="QEM80998.1"/>
    </source>
</evidence>
<dbReference type="PANTHER" id="PTHR43205:SF7">
    <property type="entry name" value="PROSTAGLANDIN REDUCTASE 1"/>
    <property type="match status" value="1"/>
</dbReference>
<dbReference type="PANTHER" id="PTHR43205">
    <property type="entry name" value="PROSTAGLANDIN REDUCTASE"/>
    <property type="match status" value="1"/>
</dbReference>
<organism evidence="4 5">
    <name type="scientific">Halomonas binhaiensis</name>
    <dbReference type="NCBI Taxonomy" id="2562282"/>
    <lineage>
        <taxon>Bacteria</taxon>
        <taxon>Pseudomonadati</taxon>
        <taxon>Pseudomonadota</taxon>
        <taxon>Gammaproteobacteria</taxon>
        <taxon>Oceanospirillales</taxon>
        <taxon>Halomonadaceae</taxon>
        <taxon>Halomonas</taxon>
    </lineage>
</organism>